<dbReference type="InterPro" id="IPR006674">
    <property type="entry name" value="HD_domain"/>
</dbReference>
<evidence type="ECO:0000313" key="2">
    <source>
        <dbReference type="EMBL" id="MBN4068368.1"/>
    </source>
</evidence>
<sequence length="185" mass="21114">MLDNIRAHSIMVARVAQVLLQGLIDSPKEKSIVPSDKLVLAGALLHDIAKTPCLKNRCDHAKRGRDICLELGYPAVAEVVREHVVLTEFSIARYDKGYFLAKELVYYADKRVRHDEIVSIEERLEYILERYGNNDAKRHSLIRENFEQCRQLEMFIFSAIETTADSLQTAVRESLSVSGDRLQIV</sequence>
<dbReference type="NCBIfam" id="TIGR00277">
    <property type="entry name" value="HDIG"/>
    <property type="match status" value="1"/>
</dbReference>
<organism evidence="2 3">
    <name type="scientific">Desulfotalea psychrophila</name>
    <dbReference type="NCBI Taxonomy" id="84980"/>
    <lineage>
        <taxon>Bacteria</taxon>
        <taxon>Pseudomonadati</taxon>
        <taxon>Thermodesulfobacteriota</taxon>
        <taxon>Desulfobulbia</taxon>
        <taxon>Desulfobulbales</taxon>
        <taxon>Desulfocapsaceae</taxon>
        <taxon>Desulfotalea</taxon>
    </lineage>
</organism>
<feature type="domain" description="HD/PDEase" evidence="1">
    <location>
        <begin position="1"/>
        <end position="179"/>
    </location>
</feature>
<protein>
    <submittedName>
        <fullName evidence="2">HDIG domain-containing protein</fullName>
    </submittedName>
</protein>
<comment type="caution">
    <text evidence="2">The sequence shown here is derived from an EMBL/GenBank/DDBJ whole genome shotgun (WGS) entry which is preliminary data.</text>
</comment>
<dbReference type="InterPro" id="IPR003607">
    <property type="entry name" value="HD/PDEase_dom"/>
</dbReference>
<dbReference type="SUPFAM" id="SSF109604">
    <property type="entry name" value="HD-domain/PDEase-like"/>
    <property type="match status" value="1"/>
</dbReference>
<dbReference type="EMBL" id="JAFITO010000012">
    <property type="protein sequence ID" value="MBN4068368.1"/>
    <property type="molecule type" value="Genomic_DNA"/>
</dbReference>
<evidence type="ECO:0000313" key="3">
    <source>
        <dbReference type="Proteomes" id="UP000717534"/>
    </source>
</evidence>
<dbReference type="Pfam" id="PF01966">
    <property type="entry name" value="HD"/>
    <property type="match status" value="1"/>
</dbReference>
<dbReference type="Proteomes" id="UP000717534">
    <property type="component" value="Unassembled WGS sequence"/>
</dbReference>
<proteinExistence type="predicted"/>
<name>A0ABS3ATE1_9BACT</name>
<accession>A0ABS3ATE1</accession>
<dbReference type="CDD" id="cd00077">
    <property type="entry name" value="HDc"/>
    <property type="match status" value="1"/>
</dbReference>
<keyword evidence="3" id="KW-1185">Reference proteome</keyword>
<evidence type="ECO:0000259" key="1">
    <source>
        <dbReference type="SMART" id="SM00471"/>
    </source>
</evidence>
<gene>
    <name evidence="2" type="ORF">JYU06_02440</name>
</gene>
<dbReference type="InterPro" id="IPR006675">
    <property type="entry name" value="HDIG_dom"/>
</dbReference>
<reference evidence="2 3" key="1">
    <citation type="submission" date="2021-02" db="EMBL/GenBank/DDBJ databases">
        <title>Activity-based single-cell genomes from oceanic crustal fluid captures similar information to metagenomic and metatranscriptomic surveys with orders of magnitude less sampling.</title>
        <authorList>
            <person name="D'Angelo T.S."/>
            <person name="Orcutt B.N."/>
        </authorList>
    </citation>
    <scope>NUCLEOTIDE SEQUENCE [LARGE SCALE GENOMIC DNA]</scope>
    <source>
        <strain evidence="2">AH-315-G02</strain>
    </source>
</reference>
<dbReference type="SMART" id="SM00471">
    <property type="entry name" value="HDc"/>
    <property type="match status" value="1"/>
</dbReference>
<dbReference type="Gene3D" id="1.10.3210.10">
    <property type="entry name" value="Hypothetical protein af1432"/>
    <property type="match status" value="1"/>
</dbReference>